<feature type="transmembrane region" description="Helical" evidence="7">
    <location>
        <begin position="205"/>
        <end position="229"/>
    </location>
</feature>
<dbReference type="GO" id="GO:0005886">
    <property type="term" value="C:plasma membrane"/>
    <property type="evidence" value="ECO:0007669"/>
    <property type="project" value="UniProtKB-SubCell"/>
</dbReference>
<gene>
    <name evidence="9" type="ORF">P3F81_10020</name>
</gene>
<keyword evidence="4 7" id="KW-0812">Transmembrane</keyword>
<dbReference type="AlphaFoldDB" id="A0A9Y2AI61"/>
<protein>
    <submittedName>
        <fullName evidence="9">DMT family transporter</fullName>
    </submittedName>
</protein>
<evidence type="ECO:0000313" key="10">
    <source>
        <dbReference type="Proteomes" id="UP001243623"/>
    </source>
</evidence>
<reference evidence="9" key="1">
    <citation type="submission" date="2023-03" db="EMBL/GenBank/DDBJ databases">
        <title>Selenobaculum gbiensis gen. nov. sp. nov., a new bacterium isolated from the gut microbiota of IBD patient.</title>
        <authorList>
            <person name="Yeo S."/>
            <person name="Park H."/>
            <person name="Huh C.S."/>
        </authorList>
    </citation>
    <scope>NUCLEOTIDE SEQUENCE</scope>
    <source>
        <strain evidence="9">ICN-92133</strain>
    </source>
</reference>
<evidence type="ECO:0000259" key="8">
    <source>
        <dbReference type="Pfam" id="PF00892"/>
    </source>
</evidence>
<dbReference type="SUPFAM" id="SSF103481">
    <property type="entry name" value="Multidrug resistance efflux transporter EmrE"/>
    <property type="match status" value="2"/>
</dbReference>
<evidence type="ECO:0000256" key="1">
    <source>
        <dbReference type="ARBA" id="ARBA00004651"/>
    </source>
</evidence>
<feature type="transmembrane region" description="Helical" evidence="7">
    <location>
        <begin position="125"/>
        <end position="147"/>
    </location>
</feature>
<feature type="transmembrane region" description="Helical" evidence="7">
    <location>
        <begin position="267"/>
        <end position="288"/>
    </location>
</feature>
<dbReference type="EMBL" id="CP120678">
    <property type="protein sequence ID" value="WIW70221.1"/>
    <property type="molecule type" value="Genomic_DNA"/>
</dbReference>
<dbReference type="PANTHER" id="PTHR42920">
    <property type="entry name" value="OS03G0707200 PROTEIN-RELATED"/>
    <property type="match status" value="1"/>
</dbReference>
<dbReference type="InterPro" id="IPR051258">
    <property type="entry name" value="Diverse_Substrate_Transporter"/>
</dbReference>
<dbReference type="PANTHER" id="PTHR42920:SF5">
    <property type="entry name" value="EAMA DOMAIN-CONTAINING PROTEIN"/>
    <property type="match status" value="1"/>
</dbReference>
<keyword evidence="6 7" id="KW-0472">Membrane</keyword>
<evidence type="ECO:0000256" key="2">
    <source>
        <dbReference type="ARBA" id="ARBA00007362"/>
    </source>
</evidence>
<comment type="subcellular location">
    <subcellularLocation>
        <location evidence="1">Cell membrane</location>
        <topology evidence="1">Multi-pass membrane protein</topology>
    </subcellularLocation>
</comment>
<feature type="domain" description="EamA" evidence="8">
    <location>
        <begin position="4"/>
        <end position="140"/>
    </location>
</feature>
<keyword evidence="5 7" id="KW-1133">Transmembrane helix</keyword>
<dbReference type="KEGG" id="sgbi:P3F81_10020"/>
<feature type="transmembrane region" description="Helical" evidence="7">
    <location>
        <begin position="181"/>
        <end position="199"/>
    </location>
</feature>
<feature type="transmembrane region" description="Helical" evidence="7">
    <location>
        <begin position="153"/>
        <end position="169"/>
    </location>
</feature>
<feature type="transmembrane region" description="Helical" evidence="7">
    <location>
        <begin position="241"/>
        <end position="261"/>
    </location>
</feature>
<keyword evidence="10" id="KW-1185">Reference proteome</keyword>
<feature type="transmembrane region" description="Helical" evidence="7">
    <location>
        <begin position="34"/>
        <end position="54"/>
    </location>
</feature>
<evidence type="ECO:0000256" key="7">
    <source>
        <dbReference type="SAM" id="Phobius"/>
    </source>
</evidence>
<sequence length="305" mass="33566">MKLKGNLILLLVAMIWGVAFVAQRAGMEYIGPFTYTGVRFALGCFSLLPLLYYFRDSKEEKDKQDSKTSAWKVGLFTGLIMCIAVSLQQIGLIYTTAGKAAFVTCLYIIFVPLVGFLLKQHISGSTWFGAFLSIIGLYFLCVKEGFYMEYGDLLVVGSAFFWTVHILVIDRYAKAINSIQLAFFQFFFCALFSGIVAIVTETISLASIIDCAVPIAYGGLMSVGVAYTLQIVGQKYAEPAHAAVIMSMETVFGALAGYFLLGEILGVRELTGCTLMMIGMLVTQMGGFKQLKEKIKRYQNSSATE</sequence>
<dbReference type="RefSeq" id="WP_309320362.1">
    <property type="nucleotide sequence ID" value="NZ_CP120678.1"/>
</dbReference>
<evidence type="ECO:0000256" key="3">
    <source>
        <dbReference type="ARBA" id="ARBA00022475"/>
    </source>
</evidence>
<dbReference type="InterPro" id="IPR000620">
    <property type="entry name" value="EamA_dom"/>
</dbReference>
<comment type="similarity">
    <text evidence="2">Belongs to the EamA transporter family.</text>
</comment>
<dbReference type="Proteomes" id="UP001243623">
    <property type="component" value="Chromosome"/>
</dbReference>
<keyword evidence="3" id="KW-1003">Cell membrane</keyword>
<accession>A0A9Y2AI61</accession>
<dbReference type="Pfam" id="PF00892">
    <property type="entry name" value="EamA"/>
    <property type="match status" value="2"/>
</dbReference>
<evidence type="ECO:0000256" key="5">
    <source>
        <dbReference type="ARBA" id="ARBA00022989"/>
    </source>
</evidence>
<feature type="domain" description="EamA" evidence="8">
    <location>
        <begin position="150"/>
        <end position="283"/>
    </location>
</feature>
<feature type="transmembrane region" description="Helical" evidence="7">
    <location>
        <begin position="100"/>
        <end position="118"/>
    </location>
</feature>
<organism evidence="9 10">
    <name type="scientific">Selenobaculum gibii</name>
    <dbReference type="NCBI Taxonomy" id="3054208"/>
    <lineage>
        <taxon>Bacteria</taxon>
        <taxon>Bacillati</taxon>
        <taxon>Bacillota</taxon>
        <taxon>Negativicutes</taxon>
        <taxon>Selenomonadales</taxon>
        <taxon>Selenomonadaceae</taxon>
        <taxon>Selenobaculum</taxon>
    </lineage>
</organism>
<evidence type="ECO:0000256" key="6">
    <source>
        <dbReference type="ARBA" id="ARBA00023136"/>
    </source>
</evidence>
<feature type="transmembrane region" description="Helical" evidence="7">
    <location>
        <begin position="75"/>
        <end position="94"/>
    </location>
</feature>
<dbReference type="InterPro" id="IPR037185">
    <property type="entry name" value="EmrE-like"/>
</dbReference>
<evidence type="ECO:0000256" key="4">
    <source>
        <dbReference type="ARBA" id="ARBA00022692"/>
    </source>
</evidence>
<evidence type="ECO:0000313" key="9">
    <source>
        <dbReference type="EMBL" id="WIW70221.1"/>
    </source>
</evidence>
<name>A0A9Y2AI61_9FIRM</name>
<proteinExistence type="inferred from homology"/>